<evidence type="ECO:0000259" key="2">
    <source>
        <dbReference type="Pfam" id="PF00501"/>
    </source>
</evidence>
<dbReference type="Proteomes" id="UP000248899">
    <property type="component" value="Unassembled WGS sequence"/>
</dbReference>
<dbReference type="EMBL" id="QLUZ01000023">
    <property type="protein sequence ID" value="RAQ03281.1"/>
    <property type="molecule type" value="Genomic_DNA"/>
</dbReference>
<dbReference type="PANTHER" id="PTHR22754">
    <property type="entry name" value="DISCO-INTERACTING PROTEIN 2 DIP2 -RELATED"/>
    <property type="match status" value="1"/>
</dbReference>
<dbReference type="GO" id="GO:0006633">
    <property type="term" value="P:fatty acid biosynthetic process"/>
    <property type="evidence" value="ECO:0007669"/>
    <property type="project" value="TreeGrafter"/>
</dbReference>
<feature type="domain" description="AMP-dependent synthetase/ligase" evidence="2">
    <location>
        <begin position="21"/>
        <end position="392"/>
    </location>
</feature>
<comment type="caution">
    <text evidence="3">The sequence shown here is derived from an EMBL/GenBank/DDBJ whole genome shotgun (WGS) entry which is preliminary data.</text>
</comment>
<dbReference type="RefSeq" id="WP_111942378.1">
    <property type="nucleotide sequence ID" value="NZ_CP095498.1"/>
</dbReference>
<dbReference type="InterPro" id="IPR045851">
    <property type="entry name" value="AMP-bd_C_sf"/>
</dbReference>
<dbReference type="InterPro" id="IPR000873">
    <property type="entry name" value="AMP-dep_synth/lig_dom"/>
</dbReference>
<organism evidence="3 4">
    <name type="scientific">Burkholderia cepacia</name>
    <name type="common">Pseudomonas cepacia</name>
    <dbReference type="NCBI Taxonomy" id="292"/>
    <lineage>
        <taxon>Bacteria</taxon>
        <taxon>Pseudomonadati</taxon>
        <taxon>Pseudomonadota</taxon>
        <taxon>Betaproteobacteria</taxon>
        <taxon>Burkholderiales</taxon>
        <taxon>Burkholderiaceae</taxon>
        <taxon>Burkholderia</taxon>
        <taxon>Burkholderia cepacia complex</taxon>
    </lineage>
</organism>
<dbReference type="SUPFAM" id="SSF56801">
    <property type="entry name" value="Acetyl-CoA synthetase-like"/>
    <property type="match status" value="1"/>
</dbReference>
<dbReference type="InterPro" id="IPR042099">
    <property type="entry name" value="ANL_N_sf"/>
</dbReference>
<dbReference type="AlphaFoldDB" id="A0AAQ0JHN0"/>
<dbReference type="PANTHER" id="PTHR22754:SF32">
    <property type="entry name" value="DISCO-INTERACTING PROTEIN 2"/>
    <property type="match status" value="1"/>
</dbReference>
<protein>
    <recommendedName>
        <fullName evidence="2">AMP-dependent synthetase/ligase domain-containing protein</fullName>
    </recommendedName>
</protein>
<evidence type="ECO:0000313" key="4">
    <source>
        <dbReference type="Proteomes" id="UP000248899"/>
    </source>
</evidence>
<sequence>MKNILNNFLRQLEVAPDQLLYTIVNSGSDEALTYRQLRDGALRYASLLKKRGASSGDVVLISLKLEPDLIFAFLGALMAGCVPSMMPFPSIKQDPGLFWSSHDQLFRHIGSGFFITFEENVAQVEANITPGVLTILTPADAADAPDRVDIHQWADQEICCLQHSSGTTGLKKGVTLTSRAIVDQVSSYATSLGLDDCDTIVSWLPLYHDMGFVATFLMPLVRGNHSVIMSPFEWLVDPFELFRLIERHDGKFIWLPNFAFNHLARSARDTDSADLSGVKAFINCSEPCKVETFENFLAAFERLGVRREQLQVSYAMAETVFAVTQTAIGTPTRSIAISQSALREQQRISFDGADPVRLLSAGKPIDGIEVKIVGGEVGEIALKGDFVFHGYYKLDSAKAFRDGYYLTGDLGFVFEDELYVLGRTKDMIIVLGKNFFASEIEAILNTVTGIKPGRAVALGIYNAEIGSEDPIIVAELDGSIEVKSIRAEVKRTLESTIGLVPKKIAFVEPGWLVKSTSGKISRSENISKYINEFINE</sequence>
<gene>
    <name evidence="3" type="ORF">DPR02_29870</name>
</gene>
<dbReference type="GO" id="GO:0070566">
    <property type="term" value="F:adenylyltransferase activity"/>
    <property type="evidence" value="ECO:0007669"/>
    <property type="project" value="TreeGrafter"/>
</dbReference>
<dbReference type="Gene3D" id="3.40.50.12780">
    <property type="entry name" value="N-terminal domain of ligase-like"/>
    <property type="match status" value="1"/>
</dbReference>
<name>A0AAQ0JHN0_BURCE</name>
<dbReference type="GO" id="GO:0005886">
    <property type="term" value="C:plasma membrane"/>
    <property type="evidence" value="ECO:0007669"/>
    <property type="project" value="TreeGrafter"/>
</dbReference>
<accession>A0AAQ0JHN0</accession>
<dbReference type="Gene3D" id="3.30.300.30">
    <property type="match status" value="1"/>
</dbReference>
<reference evidence="3 4" key="1">
    <citation type="submission" date="2018-06" db="EMBL/GenBank/DDBJ databases">
        <title>Towards the identification of Burkholderia cepacia strain which caused fatal septicemia.</title>
        <authorList>
            <person name="Bui L.A.T."/>
            <person name="Zakharova I.B."/>
            <person name="Shpak I.M."/>
            <person name="Teteryatnikova N."/>
            <person name="Ustinov D.V."/>
            <person name="Kuzyutina Y.A."/>
            <person name="Nguyen H.N."/>
            <person name="Antonov A.S."/>
            <person name="Avdyusheva E.F."/>
            <person name="Victorov D.V."/>
        </authorList>
    </citation>
    <scope>NUCLEOTIDE SEQUENCE [LARGE SCALE GENOMIC DNA]</scope>
    <source>
        <strain evidence="3 4">PT02</strain>
    </source>
</reference>
<proteinExistence type="inferred from homology"/>
<dbReference type="Pfam" id="PF00501">
    <property type="entry name" value="AMP-binding"/>
    <property type="match status" value="1"/>
</dbReference>
<evidence type="ECO:0000256" key="1">
    <source>
        <dbReference type="ARBA" id="ARBA00006432"/>
    </source>
</evidence>
<evidence type="ECO:0000313" key="3">
    <source>
        <dbReference type="EMBL" id="RAQ03281.1"/>
    </source>
</evidence>
<comment type="similarity">
    <text evidence="1">Belongs to the ATP-dependent AMP-binding enzyme family.</text>
</comment>